<dbReference type="PANTHER" id="PTHR43646:SF2">
    <property type="entry name" value="GLYCOSYLTRANSFERASE 2-LIKE DOMAIN-CONTAINING PROTEIN"/>
    <property type="match status" value="1"/>
</dbReference>
<dbReference type="EMBL" id="UOEL01000075">
    <property type="protein sequence ID" value="VAW11972.1"/>
    <property type="molecule type" value="Genomic_DNA"/>
</dbReference>
<dbReference type="GO" id="GO:0016757">
    <property type="term" value="F:glycosyltransferase activity"/>
    <property type="evidence" value="ECO:0007669"/>
    <property type="project" value="UniProtKB-KW"/>
</dbReference>
<gene>
    <name evidence="7" type="ORF">MNBD_BACTEROID03-2280</name>
</gene>
<protein>
    <submittedName>
        <fullName evidence="7">Glycosyl transferase</fullName>
    </submittedName>
</protein>
<proteinExistence type="predicted"/>
<keyword evidence="4 7" id="KW-0808">Transferase</keyword>
<evidence type="ECO:0000256" key="5">
    <source>
        <dbReference type="ARBA" id="ARBA00023136"/>
    </source>
</evidence>
<dbReference type="NCBIfam" id="TIGR04283">
    <property type="entry name" value="glyco_like_mftF"/>
    <property type="match status" value="1"/>
</dbReference>
<evidence type="ECO:0000313" key="7">
    <source>
        <dbReference type="EMBL" id="VAW11972.1"/>
    </source>
</evidence>
<evidence type="ECO:0000256" key="3">
    <source>
        <dbReference type="ARBA" id="ARBA00022676"/>
    </source>
</evidence>
<dbReference type="InterPro" id="IPR026461">
    <property type="entry name" value="Trfase_2_rSAM/seldom_assoc"/>
</dbReference>
<organism evidence="7">
    <name type="scientific">hydrothermal vent metagenome</name>
    <dbReference type="NCBI Taxonomy" id="652676"/>
    <lineage>
        <taxon>unclassified sequences</taxon>
        <taxon>metagenomes</taxon>
        <taxon>ecological metagenomes</taxon>
    </lineage>
</organism>
<keyword evidence="2" id="KW-1003">Cell membrane</keyword>
<sequence length="248" mass="28672">MFALSITEMHLFMVTIIVPAYNEQRNLEELIPFLSSSKTNASLEIIIALSPNNTDRSESISINNGARFLKCTMRGRAAQMNEDASSAKGDILVFLHADVKPPESFLMDIQHTIDEGYEAGFFSCRFDKESFFLKINASFTSKEGIFTRGGDQCLFIEKEVFEKLGAFNEEQMLMEDFEFFDRMKKNKVRYKIIKNDLIVSARKYKYNSYVRVNLSNMFLVVLYKFGYPPYKLKSLHNRLLSVPYQKNS</sequence>
<feature type="domain" description="Glycosyltransferase 2-like" evidence="6">
    <location>
        <begin position="15"/>
        <end position="127"/>
    </location>
</feature>
<comment type="subcellular location">
    <subcellularLocation>
        <location evidence="1">Cell membrane</location>
    </subcellularLocation>
</comment>
<dbReference type="Pfam" id="PF00535">
    <property type="entry name" value="Glycos_transf_2"/>
    <property type="match status" value="1"/>
</dbReference>
<dbReference type="InterPro" id="IPR029044">
    <property type="entry name" value="Nucleotide-diphossugar_trans"/>
</dbReference>
<evidence type="ECO:0000259" key="6">
    <source>
        <dbReference type="Pfam" id="PF00535"/>
    </source>
</evidence>
<name>A0A3B0TBT7_9ZZZZ</name>
<dbReference type="PANTHER" id="PTHR43646">
    <property type="entry name" value="GLYCOSYLTRANSFERASE"/>
    <property type="match status" value="1"/>
</dbReference>
<accession>A0A3B0TBT7</accession>
<keyword evidence="5" id="KW-0472">Membrane</keyword>
<dbReference type="Gene3D" id="3.90.550.10">
    <property type="entry name" value="Spore Coat Polysaccharide Biosynthesis Protein SpsA, Chain A"/>
    <property type="match status" value="1"/>
</dbReference>
<evidence type="ECO:0000256" key="2">
    <source>
        <dbReference type="ARBA" id="ARBA00022475"/>
    </source>
</evidence>
<reference evidence="7" key="1">
    <citation type="submission" date="2018-06" db="EMBL/GenBank/DDBJ databases">
        <authorList>
            <person name="Zhirakovskaya E."/>
        </authorList>
    </citation>
    <scope>NUCLEOTIDE SEQUENCE</scope>
</reference>
<dbReference type="InterPro" id="IPR001173">
    <property type="entry name" value="Glyco_trans_2-like"/>
</dbReference>
<keyword evidence="3" id="KW-0328">Glycosyltransferase</keyword>
<dbReference type="AlphaFoldDB" id="A0A3B0TBT7"/>
<dbReference type="GO" id="GO:0005886">
    <property type="term" value="C:plasma membrane"/>
    <property type="evidence" value="ECO:0007669"/>
    <property type="project" value="UniProtKB-SubCell"/>
</dbReference>
<evidence type="ECO:0000256" key="1">
    <source>
        <dbReference type="ARBA" id="ARBA00004236"/>
    </source>
</evidence>
<evidence type="ECO:0000256" key="4">
    <source>
        <dbReference type="ARBA" id="ARBA00022679"/>
    </source>
</evidence>
<dbReference type="SUPFAM" id="SSF53448">
    <property type="entry name" value="Nucleotide-diphospho-sugar transferases"/>
    <property type="match status" value="1"/>
</dbReference>